<dbReference type="AlphaFoldDB" id="C6SDB8"/>
<dbReference type="EMBL" id="AM889137">
    <property type="protein sequence ID" value="CBA06906.1"/>
    <property type="molecule type" value="Genomic_DNA"/>
</dbReference>
<reference evidence="1" key="1">
    <citation type="journal article" date="2008" name="Proc. Natl. Acad. Sci. U.S.A.">
        <title>Whole-genome comparison of disease and carriage strains provides insights into virulence evolution in Neisseria meningitidis.</title>
        <authorList>
            <person name="Schoen C."/>
            <person name="Blom J."/>
            <person name="Claus H."/>
            <person name="Schramm-Glueck A."/>
            <person name="Brandt P."/>
            <person name="Mueller T."/>
            <person name="Goesmann A."/>
            <person name="Joseph B."/>
            <person name="Konietzny S."/>
            <person name="Kurzai O."/>
            <person name="Schmitt C."/>
            <person name="Friedrich T."/>
            <person name="Linke B."/>
            <person name="Vogel U."/>
            <person name="Frosch M."/>
        </authorList>
    </citation>
    <scope>NUCLEOTIDE SEQUENCE</scope>
    <source>
        <strain evidence="1">Alpha153</strain>
    </source>
</reference>
<evidence type="ECO:0000313" key="1">
    <source>
        <dbReference type="EMBL" id="CBA06906.1"/>
    </source>
</evidence>
<name>C6SDB8_NEIME</name>
<protein>
    <submittedName>
        <fullName evidence="1">Uncharacterized protein</fullName>
    </submittedName>
</protein>
<accession>C6SDB8</accession>
<organism evidence="1">
    <name type="scientific">Neisseria meningitidis alpha153</name>
    <dbReference type="NCBI Taxonomy" id="663926"/>
    <lineage>
        <taxon>Bacteria</taxon>
        <taxon>Pseudomonadati</taxon>
        <taxon>Pseudomonadota</taxon>
        <taxon>Betaproteobacteria</taxon>
        <taxon>Neisseriales</taxon>
        <taxon>Neisseriaceae</taxon>
        <taxon>Neisseria</taxon>
    </lineage>
</organism>
<sequence length="41" mass="4528">MPEKCCTTCFKTHEKTFLPFAQAINQDKAAQSPVPTKGQTT</sequence>
<proteinExistence type="predicted"/>
<gene>
    <name evidence="1" type="ORF">NME_1286</name>
</gene>